<evidence type="ECO:0000256" key="9">
    <source>
        <dbReference type="ARBA" id="ARBA00023316"/>
    </source>
</evidence>
<accession>A0A8J5R3I9</accession>
<organism evidence="10 11">
    <name type="scientific">[Candida] subhashii</name>
    <dbReference type="NCBI Taxonomy" id="561895"/>
    <lineage>
        <taxon>Eukaryota</taxon>
        <taxon>Fungi</taxon>
        <taxon>Dikarya</taxon>
        <taxon>Ascomycota</taxon>
        <taxon>Saccharomycotina</taxon>
        <taxon>Pichiomycetes</taxon>
        <taxon>Debaryomycetaceae</taxon>
        <taxon>Spathaspora</taxon>
    </lineage>
</organism>
<protein>
    <submittedName>
        <fullName evidence="10">Uncharacterized protein</fullName>
    </submittedName>
</protein>
<dbReference type="AlphaFoldDB" id="A0A8J5R3I9"/>
<dbReference type="GeneID" id="73468244"/>
<proteinExistence type="inferred from homology"/>
<dbReference type="InterPro" id="IPR021988">
    <property type="entry name" value="BMT1"/>
</dbReference>
<keyword evidence="6" id="KW-0735">Signal-anchor</keyword>
<evidence type="ECO:0000256" key="6">
    <source>
        <dbReference type="ARBA" id="ARBA00022968"/>
    </source>
</evidence>
<keyword evidence="8" id="KW-0472">Membrane</keyword>
<dbReference type="EMBL" id="JAGSYN010000054">
    <property type="protein sequence ID" value="KAG7665035.1"/>
    <property type="molecule type" value="Genomic_DNA"/>
</dbReference>
<evidence type="ECO:0000256" key="5">
    <source>
        <dbReference type="ARBA" id="ARBA00022692"/>
    </source>
</evidence>
<name>A0A8J5R3I9_9ASCO</name>
<dbReference type="GO" id="GO:0000030">
    <property type="term" value="F:mannosyltransferase activity"/>
    <property type="evidence" value="ECO:0007669"/>
    <property type="project" value="InterPro"/>
</dbReference>
<evidence type="ECO:0000256" key="3">
    <source>
        <dbReference type="ARBA" id="ARBA00022676"/>
    </source>
</evidence>
<dbReference type="Proteomes" id="UP000694255">
    <property type="component" value="Unassembled WGS sequence"/>
</dbReference>
<keyword evidence="9" id="KW-0961">Cell wall biogenesis/degradation</keyword>
<dbReference type="GO" id="GO:0071555">
    <property type="term" value="P:cell wall organization"/>
    <property type="evidence" value="ECO:0007669"/>
    <property type="project" value="UniProtKB-KW"/>
</dbReference>
<sequence>MLRTFRFKTPALRLIIIYPYGLDHNDDKLKKFAANNKTTVQYHKSYSNPLTPEIMNQTYISHNLTLYNSLSPANKFCEEIEDNAQFQISQYQRLSDDFVEIIKVLIDQLENDEPFRGLWGFFQGTLDNYTDEESLRKQFYKFAGTSVWLEEYGVHLMVSRVSFSYTGIKWDPQISLLYVQVYDKNWTELHDVDLIIPIKNPSNLQREYKKFTFPRFMPIPFYYNSNLKTKRWHGPEDARLFLMKNEYNETEPALLFNAYHRKPVKSSISGDDKSANTKFEMYRSMFIGYLFQFQLGKTNTDGTIDERFDHIQYNKVVELRIKSRERRKIEKNWTPIIDPRDTENINLIYECENLTILKCPLKTVYKGEIICDISFNQSRLFGKIGKIRGGTELIPIINQNDTRKQSWIGFLRSHIKSCGCGNSMYRPNIIVLTRILDSYKITHLSSSVSFDIPVTGSKNSSIVCDKKGPNALMPNGISMWEIDPKTGVDYLTLSLSVADENNNVLHITGINSLLDDIQRKSEGTEYFEDEETHQSMLRCGKLASYIDEDFLQKYFFKFAGTSVWLQEYGVHLMVSRVLFSYTGIKWNPQISSLYAQGYDKNWDELHDIDLISPIKNPSNLLREYISELT</sequence>
<evidence type="ECO:0000256" key="7">
    <source>
        <dbReference type="ARBA" id="ARBA00022989"/>
    </source>
</evidence>
<evidence type="ECO:0000256" key="4">
    <source>
        <dbReference type="ARBA" id="ARBA00022679"/>
    </source>
</evidence>
<evidence type="ECO:0000313" key="11">
    <source>
        <dbReference type="Proteomes" id="UP000694255"/>
    </source>
</evidence>
<comment type="caution">
    <text evidence="10">The sequence shown here is derived from an EMBL/GenBank/DDBJ whole genome shotgun (WGS) entry which is preliminary data.</text>
</comment>
<evidence type="ECO:0000256" key="1">
    <source>
        <dbReference type="ARBA" id="ARBA00004606"/>
    </source>
</evidence>
<comment type="similarity">
    <text evidence="2">Belongs to the BMT family.</text>
</comment>
<keyword evidence="5" id="KW-0812">Transmembrane</keyword>
<keyword evidence="3" id="KW-0328">Glycosyltransferase</keyword>
<evidence type="ECO:0000256" key="2">
    <source>
        <dbReference type="ARBA" id="ARBA00009486"/>
    </source>
</evidence>
<keyword evidence="4" id="KW-0808">Transferase</keyword>
<comment type="subcellular location">
    <subcellularLocation>
        <location evidence="1">Membrane</location>
        <topology evidence="1">Single-pass type II membrane protein</topology>
    </subcellularLocation>
</comment>
<keyword evidence="11" id="KW-1185">Reference proteome</keyword>
<evidence type="ECO:0000256" key="8">
    <source>
        <dbReference type="ARBA" id="ARBA00023136"/>
    </source>
</evidence>
<dbReference type="GO" id="GO:0016020">
    <property type="term" value="C:membrane"/>
    <property type="evidence" value="ECO:0007669"/>
    <property type="project" value="UniProtKB-SubCell"/>
</dbReference>
<dbReference type="OrthoDB" id="3631276at2759"/>
<reference evidence="10 11" key="1">
    <citation type="journal article" date="2021" name="DNA Res.">
        <title>Genome analysis of Candida subhashii reveals its hybrid nature and dual mitochondrial genome conformations.</title>
        <authorList>
            <person name="Mixao V."/>
            <person name="Hegedusova E."/>
            <person name="Saus E."/>
            <person name="Pryszcz L.P."/>
            <person name="Cillingova A."/>
            <person name="Nosek J."/>
            <person name="Gabaldon T."/>
        </authorList>
    </citation>
    <scope>NUCLEOTIDE SEQUENCE [LARGE SCALE GENOMIC DNA]</scope>
    <source>
        <strain evidence="10 11">CBS 10753</strain>
    </source>
</reference>
<dbReference type="RefSeq" id="XP_049265267.1">
    <property type="nucleotide sequence ID" value="XM_049405096.1"/>
</dbReference>
<evidence type="ECO:0000313" key="10">
    <source>
        <dbReference type="EMBL" id="KAG7665035.1"/>
    </source>
</evidence>
<gene>
    <name evidence="10" type="ORF">J8A68_001443</name>
</gene>
<keyword evidence="7" id="KW-1133">Transmembrane helix</keyword>
<dbReference type="Pfam" id="PF12141">
    <property type="entry name" value="BMT"/>
    <property type="match status" value="1"/>
</dbReference>